<feature type="domain" description="Ig-like" evidence="5">
    <location>
        <begin position="355"/>
        <end position="443"/>
    </location>
</feature>
<evidence type="ECO:0000256" key="3">
    <source>
        <dbReference type="ARBA" id="ARBA00023157"/>
    </source>
</evidence>
<dbReference type="SMART" id="SM00409">
    <property type="entry name" value="IG"/>
    <property type="match status" value="8"/>
</dbReference>
<feature type="domain" description="Ig-like" evidence="5">
    <location>
        <begin position="446"/>
        <end position="534"/>
    </location>
</feature>
<dbReference type="InterPro" id="IPR003989">
    <property type="entry name" value="VCAM-1"/>
</dbReference>
<dbReference type="GO" id="GO:0005178">
    <property type="term" value="F:integrin binding"/>
    <property type="evidence" value="ECO:0007669"/>
    <property type="project" value="InterPro"/>
</dbReference>
<dbReference type="PROSITE" id="PS50835">
    <property type="entry name" value="IG_LIKE"/>
    <property type="match status" value="8"/>
</dbReference>
<feature type="domain" description="Ig-like" evidence="5">
    <location>
        <begin position="268"/>
        <end position="350"/>
    </location>
</feature>
<dbReference type="Proteomes" id="UP000694890">
    <property type="component" value="Unplaced"/>
</dbReference>
<organism evidence="6 7">
    <name type="scientific">Lates calcarifer</name>
    <name type="common">Barramundi</name>
    <name type="synonym">Holocentrus calcarifer</name>
    <dbReference type="NCBI Taxonomy" id="8187"/>
    <lineage>
        <taxon>Eukaryota</taxon>
        <taxon>Metazoa</taxon>
        <taxon>Chordata</taxon>
        <taxon>Craniata</taxon>
        <taxon>Vertebrata</taxon>
        <taxon>Euteleostomi</taxon>
        <taxon>Actinopterygii</taxon>
        <taxon>Neopterygii</taxon>
        <taxon>Teleostei</taxon>
        <taxon>Neoteleostei</taxon>
        <taxon>Acanthomorphata</taxon>
        <taxon>Carangaria</taxon>
        <taxon>Carangaria incertae sedis</taxon>
        <taxon>Centropomidae</taxon>
        <taxon>Lates</taxon>
    </lineage>
</organism>
<feature type="domain" description="Ig-like" evidence="5">
    <location>
        <begin position="541"/>
        <end position="632"/>
    </location>
</feature>
<dbReference type="InterPro" id="IPR047012">
    <property type="entry name" value="ICAM_VCAM"/>
</dbReference>
<dbReference type="Pfam" id="PF13927">
    <property type="entry name" value="Ig_3"/>
    <property type="match status" value="3"/>
</dbReference>
<dbReference type="GO" id="GO:0005886">
    <property type="term" value="C:plasma membrane"/>
    <property type="evidence" value="ECO:0007669"/>
    <property type="project" value="TreeGrafter"/>
</dbReference>
<dbReference type="SMART" id="SM00408">
    <property type="entry name" value="IGc2"/>
    <property type="match status" value="5"/>
</dbReference>
<dbReference type="AlphaFoldDB" id="A0AAJ8DNC8"/>
<proteinExistence type="predicted"/>
<dbReference type="InterPro" id="IPR013162">
    <property type="entry name" value="CD80_C2-set"/>
</dbReference>
<evidence type="ECO:0000313" key="7">
    <source>
        <dbReference type="RefSeq" id="XP_050925480.1"/>
    </source>
</evidence>
<reference evidence="7" key="1">
    <citation type="submission" date="2025-08" db="UniProtKB">
        <authorList>
            <consortium name="RefSeq"/>
        </authorList>
    </citation>
    <scope>IDENTIFICATION</scope>
    <source>
        <tissue evidence="7">Brain</tissue>
    </source>
</reference>
<feature type="domain" description="Ig-like" evidence="5">
    <location>
        <begin position="732"/>
        <end position="814"/>
    </location>
</feature>
<dbReference type="CTD" id="561971"/>
<keyword evidence="4" id="KW-0812">Transmembrane</keyword>
<dbReference type="GeneID" id="108874150"/>
<dbReference type="PANTHER" id="PTHR13771">
    <property type="entry name" value="INTERCELLULAR ADHESION MOLECULE"/>
    <property type="match status" value="1"/>
</dbReference>
<dbReference type="InterPro" id="IPR036179">
    <property type="entry name" value="Ig-like_dom_sf"/>
</dbReference>
<dbReference type="InterPro" id="IPR007110">
    <property type="entry name" value="Ig-like_dom"/>
</dbReference>
<accession>A0AAJ8DNC8</accession>
<feature type="domain" description="Ig-like" evidence="5">
    <location>
        <begin position="641"/>
        <end position="727"/>
    </location>
</feature>
<dbReference type="Pfam" id="PF08205">
    <property type="entry name" value="C2-set_2"/>
    <property type="match status" value="1"/>
</dbReference>
<evidence type="ECO:0000256" key="2">
    <source>
        <dbReference type="ARBA" id="ARBA00023136"/>
    </source>
</evidence>
<dbReference type="RefSeq" id="XP_050925480.1">
    <property type="nucleotide sequence ID" value="XM_051069523.1"/>
</dbReference>
<sequence length="869" mass="94920">MSVYRSFTLLFTDSHLYRVDLRSAGLLHSIWGWFRPGSGLSDSSGLWTEDMRQSEVTESSRVTVLLMSLWCVQGLRVNVVPRQPLFRLGERQQLVCSVQDCPLTPSFSWSLLGDRPLTASVSTAETRSTVTFDPVMMAHEGALLCKVICGGDRKQTRINVHVYSFPSAPVIRGQDHLRPGAESTLTCQVSDLYPTELLNLTWFRGDRVLESTVGDPGSSSVRSEYRFTPQIQDSGANITCRAALDLPNLPAENRTRETTSSLNVFYAPVVTWISDPVLVMAGSPLTLTCSVEGNPEPTVTWIFRMGDGRSLPWGQGHELVFTAVSLSESGHYECEARNSEGNMTATVDVTVHAPPTNTSISLSPGEEVVEGQQVTVTCSSEGAPPPTLVLRREGVELQRSDPTSSSSLSFNLSSALLEDSAHYQCEASNQYGSQQVSSSVRVRAHPLQVEVSPQVSAAERGSGLVLTCRATGCLHPPTLTWWRTDQNQSQTVLQRTRQQDGLNLLHLQDLDLQDQGGYSCEAECDSVIRTRTIQVHIYSFPSDLVLRDPGPILLGQEAILHCDVVNVFSTNQLRIQWLSGNTTLMSESFGFSSSLQNVSSVLQLRVEEDHVLTCRAELLTEDGDVWRSRRTSVPLQVHYAPRNTSISLSPGEEVVEGQQVTVTCSSEGAPPPTLVLRREGAELQRSDPASSSSLSFNLSSALLEDSAHYQCEASNQYGSQQVSSSIRVRAPPRNTTVLVLPSTVVQVGQNVTVCCQTISFPPSAMTLKKLTNGTEIYSLNGTFLLVNVTARDSGLYQVNVTNDLGYQVKVFSISVRERSSSLPPSLSIIIIPAVCVTAGLAAIAVLLDYLRRSRKKGFYQLPQSAPSSA</sequence>
<dbReference type="InterPro" id="IPR003598">
    <property type="entry name" value="Ig_sub2"/>
</dbReference>
<comment type="subcellular location">
    <subcellularLocation>
        <location evidence="1">Membrane</location>
        <topology evidence="1">Single-pass membrane protein</topology>
    </subcellularLocation>
</comment>
<dbReference type="Pfam" id="PF13895">
    <property type="entry name" value="Ig_2"/>
    <property type="match status" value="1"/>
</dbReference>
<dbReference type="InterPro" id="IPR013783">
    <property type="entry name" value="Ig-like_fold"/>
</dbReference>
<evidence type="ECO:0000313" key="6">
    <source>
        <dbReference type="Proteomes" id="UP000694890"/>
    </source>
</evidence>
<feature type="domain" description="Ig-like" evidence="5">
    <location>
        <begin position="75"/>
        <end position="159"/>
    </location>
</feature>
<dbReference type="GO" id="GO:0098609">
    <property type="term" value="P:cell-cell adhesion"/>
    <property type="evidence" value="ECO:0007669"/>
    <property type="project" value="InterPro"/>
</dbReference>
<protein>
    <submittedName>
        <fullName evidence="7">Vascular cell adhesion protein 1b isoform X1</fullName>
    </submittedName>
</protein>
<dbReference type="PRINTS" id="PR01474">
    <property type="entry name" value="VCAM1"/>
</dbReference>
<dbReference type="SUPFAM" id="SSF48726">
    <property type="entry name" value="Immunoglobulin"/>
    <property type="match status" value="8"/>
</dbReference>
<keyword evidence="4" id="KW-1133">Transmembrane helix</keyword>
<dbReference type="Gene3D" id="2.60.40.10">
    <property type="entry name" value="Immunoglobulins"/>
    <property type="match status" value="8"/>
</dbReference>
<keyword evidence="3" id="KW-1015">Disulfide bond</keyword>
<evidence type="ECO:0000256" key="1">
    <source>
        <dbReference type="ARBA" id="ARBA00004167"/>
    </source>
</evidence>
<feature type="transmembrane region" description="Helical" evidence="4">
    <location>
        <begin position="826"/>
        <end position="850"/>
    </location>
</feature>
<dbReference type="PANTHER" id="PTHR13771:SF14">
    <property type="entry name" value="VASCULAR CELL ADHESION PROTEIN 1"/>
    <property type="match status" value="1"/>
</dbReference>
<keyword evidence="2 4" id="KW-0472">Membrane</keyword>
<dbReference type="InterPro" id="IPR003599">
    <property type="entry name" value="Ig_sub"/>
</dbReference>
<name>A0AAJ8DNC8_LATCA</name>
<evidence type="ECO:0000256" key="4">
    <source>
        <dbReference type="SAM" id="Phobius"/>
    </source>
</evidence>
<gene>
    <name evidence="7" type="primary">vcam1b</name>
</gene>
<evidence type="ECO:0000259" key="5">
    <source>
        <dbReference type="PROSITE" id="PS50835"/>
    </source>
</evidence>
<feature type="domain" description="Ig-like" evidence="5">
    <location>
        <begin position="166"/>
        <end position="259"/>
    </location>
</feature>